<dbReference type="Proteomes" id="UP000018439">
    <property type="component" value="Chromosome"/>
</dbReference>
<feature type="transmembrane region" description="Helical" evidence="1">
    <location>
        <begin position="122"/>
        <end position="155"/>
    </location>
</feature>
<dbReference type="OrthoDB" id="1424730at2"/>
<gene>
    <name evidence="2" type="ORF">Bcop_1862</name>
</gene>
<feature type="transmembrane region" description="Helical" evidence="1">
    <location>
        <begin position="95"/>
        <end position="115"/>
    </location>
</feature>
<dbReference type="AlphaFoldDB" id="F3ZS29"/>
<proteinExistence type="predicted"/>
<feature type="transmembrane region" description="Helical" evidence="1">
    <location>
        <begin position="258"/>
        <end position="275"/>
    </location>
</feature>
<feature type="transmembrane region" description="Helical" evidence="1">
    <location>
        <begin position="195"/>
        <end position="214"/>
    </location>
</feature>
<keyword evidence="1" id="KW-1133">Transmembrane helix</keyword>
<dbReference type="Pfam" id="PF14897">
    <property type="entry name" value="EpsG"/>
    <property type="match status" value="1"/>
</dbReference>
<reference evidence="2 3" key="1">
    <citation type="journal article" date="2011" name="Stand. Genomic Sci.">
        <title>Non-contiguous finished genome sequence of Bacteroides coprosuis type strain (PC139).</title>
        <authorList>
            <person name="Land M."/>
            <person name="Held B."/>
            <person name="Gronow S."/>
            <person name="Abt B."/>
            <person name="Lucas S."/>
            <person name="Del Rio T.G."/>
            <person name="Nolan M."/>
            <person name="Tice H."/>
            <person name="Cheng J.F."/>
            <person name="Pitluck S."/>
            <person name="Liolios K."/>
            <person name="Pagani I."/>
            <person name="Ivanova N."/>
            <person name="Mavromatis K."/>
            <person name="Mikhailova N."/>
            <person name="Pati A."/>
            <person name="Tapia R."/>
            <person name="Han C."/>
            <person name="Goodwin L."/>
            <person name="Chen A."/>
            <person name="Palaniappan K."/>
            <person name="Hauser L."/>
            <person name="Brambilla E.M."/>
            <person name="Rohde M."/>
            <person name="Goker M."/>
            <person name="Detter J.C."/>
            <person name="Woyke T."/>
            <person name="Bristow J."/>
            <person name="Eisen J.A."/>
            <person name="Markowitz V."/>
            <person name="Hugenholtz P."/>
            <person name="Kyrpides N.C."/>
            <person name="Klenk H.P."/>
            <person name="Lapidus A."/>
        </authorList>
    </citation>
    <scope>NUCLEOTIDE SEQUENCE</scope>
    <source>
        <strain evidence="2 3">DSM 18011</strain>
    </source>
</reference>
<keyword evidence="3" id="KW-1185">Reference proteome</keyword>
<feature type="transmembrane region" description="Helical" evidence="1">
    <location>
        <begin position="161"/>
        <end position="188"/>
    </location>
</feature>
<name>F3ZS29_9BACE</name>
<dbReference type="InterPro" id="IPR049458">
    <property type="entry name" value="EpsG-like"/>
</dbReference>
<evidence type="ECO:0000313" key="3">
    <source>
        <dbReference type="Proteomes" id="UP000018439"/>
    </source>
</evidence>
<feature type="transmembrane region" description="Helical" evidence="1">
    <location>
        <begin position="234"/>
        <end position="251"/>
    </location>
</feature>
<evidence type="ECO:0008006" key="4">
    <source>
        <dbReference type="Google" id="ProtNLM"/>
    </source>
</evidence>
<keyword evidence="1" id="KW-0472">Membrane</keyword>
<accession>F3ZS29</accession>
<organism evidence="2 3">
    <name type="scientific">Bacteroides coprosuis DSM 18011</name>
    <dbReference type="NCBI Taxonomy" id="679937"/>
    <lineage>
        <taxon>Bacteria</taxon>
        <taxon>Pseudomonadati</taxon>
        <taxon>Bacteroidota</taxon>
        <taxon>Bacteroidia</taxon>
        <taxon>Bacteroidales</taxon>
        <taxon>Bacteroidaceae</taxon>
        <taxon>Bacteroides</taxon>
    </lineage>
</organism>
<keyword evidence="1" id="KW-0812">Transmembrane</keyword>
<evidence type="ECO:0000313" key="2">
    <source>
        <dbReference type="EMBL" id="EGJ72050.1"/>
    </source>
</evidence>
<dbReference type="eggNOG" id="ENOG5033A5I">
    <property type="taxonomic scope" value="Bacteria"/>
</dbReference>
<dbReference type="EMBL" id="CM001167">
    <property type="protein sequence ID" value="EGJ72050.1"/>
    <property type="molecule type" value="Genomic_DNA"/>
</dbReference>
<evidence type="ECO:0000256" key="1">
    <source>
        <dbReference type="SAM" id="Phobius"/>
    </source>
</evidence>
<feature type="transmembrane region" description="Helical" evidence="1">
    <location>
        <begin position="28"/>
        <end position="46"/>
    </location>
</feature>
<protein>
    <recommendedName>
        <fullName evidence="4">EpsG family protein</fullName>
    </recommendedName>
</protein>
<dbReference type="HOGENOM" id="CLU_777675_0_0_10"/>
<dbReference type="STRING" id="679937.Bcop_1862"/>
<sequence>MTYVIVFIVIFILNEIYKNKGLYNKKKFCIFCSILIILLLVLRNDYVGTDTQNYRFIYDNITNEGYYHGLEDFKISNEIGFYTMIYWMKTFEIDFRVLLLISAVFYVLATSFIIYKYSENAFLSYFLFFVNGFFIFNTTMRHCFALSFFVFAVYFAIQRKIIPYFILIGLAILFHSSAIVILPVYWLIKLDLNKKLYVVLTVSMIGLVAISPLMFPYVEIFFDKKYEAQDTGGVFRTILNFLIAIFSIYYYNKMDSSNKTWLLFILFSIVLTPIAKLNPAFFRIIIYFTFFSILLIPNLFKVKSINAQVFVFSLICFGLLNFTYLSKQAGVRTHPYVFYWEDYWEHNPDARKLNLI</sequence>
<feature type="transmembrane region" description="Helical" evidence="1">
    <location>
        <begin position="281"/>
        <end position="300"/>
    </location>
</feature>
<feature type="transmembrane region" description="Helical" evidence="1">
    <location>
        <begin position="307"/>
        <end position="325"/>
    </location>
</feature>